<gene>
    <name evidence="4" type="ORF">SAMN02927921_03150</name>
</gene>
<organism evidence="4 5">
    <name type="scientific">Sinomicrobium oceani</name>
    <dbReference type="NCBI Taxonomy" id="1150368"/>
    <lineage>
        <taxon>Bacteria</taxon>
        <taxon>Pseudomonadati</taxon>
        <taxon>Bacteroidota</taxon>
        <taxon>Flavobacteriia</taxon>
        <taxon>Flavobacteriales</taxon>
        <taxon>Flavobacteriaceae</taxon>
        <taxon>Sinomicrobium</taxon>
    </lineage>
</organism>
<dbReference type="Pfam" id="PF03459">
    <property type="entry name" value="TOBE"/>
    <property type="match status" value="1"/>
</dbReference>
<name>A0A1K1R4B2_9FLAO</name>
<evidence type="ECO:0000313" key="4">
    <source>
        <dbReference type="EMBL" id="SFW66691.1"/>
    </source>
</evidence>
<dbReference type="InterPro" id="IPR004606">
    <property type="entry name" value="Mop_domain"/>
</dbReference>
<dbReference type="EMBL" id="FPJE01000018">
    <property type="protein sequence ID" value="SFW66691.1"/>
    <property type="molecule type" value="Genomic_DNA"/>
</dbReference>
<dbReference type="InterPro" id="IPR005116">
    <property type="entry name" value="Transp-assoc_OB_typ1"/>
</dbReference>
<keyword evidence="5" id="KW-1185">Reference proteome</keyword>
<protein>
    <submittedName>
        <fullName evidence="4">TOBE domain-containing protein</fullName>
    </submittedName>
</protein>
<accession>A0A1K1R4B2</accession>
<keyword evidence="1 2" id="KW-0500">Molybdenum</keyword>
<dbReference type="OrthoDB" id="8719578at2"/>
<dbReference type="STRING" id="1150368.SAMN02927921_03150"/>
<dbReference type="AlphaFoldDB" id="A0A1K1R4B2"/>
<dbReference type="RefSeq" id="WP_072318339.1">
    <property type="nucleotide sequence ID" value="NZ_FPJE01000018.1"/>
</dbReference>
<evidence type="ECO:0000313" key="5">
    <source>
        <dbReference type="Proteomes" id="UP000182248"/>
    </source>
</evidence>
<sequence>MNSFSGHITGIRTHDALALVTVRVDPHTFEAIVIDDPETSAYLRTNSPVQVQFKETEVIITTAKAPVVSLRNRIEGHISAIEKGRLLSRLTIQTAIGNLVSIISTDAAVELGLEKNSPVTAMVKLNEIILAP</sequence>
<reference evidence="4 5" key="1">
    <citation type="submission" date="2016-11" db="EMBL/GenBank/DDBJ databases">
        <authorList>
            <person name="Jaros S."/>
            <person name="Januszkiewicz K."/>
            <person name="Wedrychowicz H."/>
        </authorList>
    </citation>
    <scope>NUCLEOTIDE SEQUENCE [LARGE SCALE GENOMIC DNA]</scope>
    <source>
        <strain evidence="4 5">CGMCC 1.12145</strain>
    </source>
</reference>
<proteinExistence type="predicted"/>
<dbReference type="InterPro" id="IPR008995">
    <property type="entry name" value="Mo/tungstate-bd_C_term_dom"/>
</dbReference>
<dbReference type="Gene3D" id="2.40.50.100">
    <property type="match status" value="2"/>
</dbReference>
<feature type="domain" description="Mop" evidence="3">
    <location>
        <begin position="67"/>
        <end position="132"/>
    </location>
</feature>
<dbReference type="SUPFAM" id="SSF50331">
    <property type="entry name" value="MOP-like"/>
    <property type="match status" value="1"/>
</dbReference>
<dbReference type="GO" id="GO:0015689">
    <property type="term" value="P:molybdate ion transport"/>
    <property type="evidence" value="ECO:0007669"/>
    <property type="project" value="InterPro"/>
</dbReference>
<evidence type="ECO:0000256" key="1">
    <source>
        <dbReference type="ARBA" id="ARBA00022505"/>
    </source>
</evidence>
<dbReference type="Proteomes" id="UP000182248">
    <property type="component" value="Unassembled WGS sequence"/>
</dbReference>
<dbReference type="PROSITE" id="PS51866">
    <property type="entry name" value="MOP"/>
    <property type="match status" value="1"/>
</dbReference>
<evidence type="ECO:0000256" key="2">
    <source>
        <dbReference type="PROSITE-ProRule" id="PRU01213"/>
    </source>
</evidence>
<evidence type="ECO:0000259" key="3">
    <source>
        <dbReference type="PROSITE" id="PS51866"/>
    </source>
</evidence>